<comment type="subcellular location">
    <subcellularLocation>
        <location evidence="1 6 7">Nucleus</location>
    </subcellularLocation>
</comment>
<evidence type="ECO:0000256" key="6">
    <source>
        <dbReference type="PROSITE-ProRule" id="PRU00108"/>
    </source>
</evidence>
<dbReference type="GO" id="GO:0000978">
    <property type="term" value="F:RNA polymerase II cis-regulatory region sequence-specific DNA binding"/>
    <property type="evidence" value="ECO:0007669"/>
    <property type="project" value="TreeGrafter"/>
</dbReference>
<feature type="region of interest" description="Disordered" evidence="8">
    <location>
        <begin position="121"/>
        <end position="245"/>
    </location>
</feature>
<keyword evidence="4 6" id="KW-0371">Homeobox</keyword>
<dbReference type="PANTHER" id="PTHR24340">
    <property type="entry name" value="HOMEOBOX PROTEIN NKX"/>
    <property type="match status" value="1"/>
</dbReference>
<evidence type="ECO:0000256" key="5">
    <source>
        <dbReference type="ARBA" id="ARBA00023242"/>
    </source>
</evidence>
<evidence type="ECO:0000313" key="11">
    <source>
        <dbReference type="Proteomes" id="UP000828390"/>
    </source>
</evidence>
<dbReference type="SMART" id="SM00389">
    <property type="entry name" value="HOX"/>
    <property type="match status" value="1"/>
</dbReference>
<dbReference type="InterPro" id="IPR009057">
    <property type="entry name" value="Homeodomain-like_sf"/>
</dbReference>
<dbReference type="OrthoDB" id="3137333at2759"/>
<feature type="compositionally biased region" description="Polar residues" evidence="8">
    <location>
        <begin position="161"/>
        <end position="181"/>
    </location>
</feature>
<dbReference type="PROSITE" id="PS50071">
    <property type="entry name" value="HOMEOBOX_2"/>
    <property type="match status" value="1"/>
</dbReference>
<feature type="domain" description="Homeobox" evidence="9">
    <location>
        <begin position="237"/>
        <end position="297"/>
    </location>
</feature>
<proteinExistence type="inferred from homology"/>
<evidence type="ECO:0000256" key="4">
    <source>
        <dbReference type="ARBA" id="ARBA00023155"/>
    </source>
</evidence>
<dbReference type="PANTHER" id="PTHR24340:SF111">
    <property type="entry name" value="HOMEOBOX DOMAIN-CONTAINING PROTEIN"/>
    <property type="match status" value="1"/>
</dbReference>
<dbReference type="AlphaFoldDB" id="A0A9D4EWJ1"/>
<dbReference type="InterPro" id="IPR001356">
    <property type="entry name" value="HD"/>
</dbReference>
<feature type="compositionally biased region" description="Basic and acidic residues" evidence="8">
    <location>
        <begin position="187"/>
        <end position="206"/>
    </location>
</feature>
<dbReference type="FunFam" id="1.10.10.60:FF:000078">
    <property type="entry name" value="NK2 homeobox 3"/>
    <property type="match status" value="1"/>
</dbReference>
<gene>
    <name evidence="10" type="ORF">DPMN_163819</name>
</gene>
<keyword evidence="5 6" id="KW-0539">Nucleus</keyword>
<evidence type="ECO:0000256" key="8">
    <source>
        <dbReference type="SAM" id="MobiDB-lite"/>
    </source>
</evidence>
<accession>A0A9D4EWJ1</accession>
<sequence>MYSNHSCSTPFLVKDILTWTEQQQQAAHYGMDFNSFHMNNGGYYGYESSRLADQIGQPMSPMMGGGSAAPPGNLGGNSCLYSNNVNTSPSMQPTYTNLTCSPNVSTMSSLTSGMHASSGMHLPTHIASMSPKHEGYDSRTGIPTPGSDHEDIHGPSHPMSHGQSSQGMDDGTGMSSNQQPNLQPPHLIKEETSDEHLLDKDSQDGADHDDDESEKSEASSGVKKEPNSGGDNQMKSRQRRKPRVLFSQQQVYELERRFKQQRYLSAPEREQLANMLKLTSTQVKIWFQNRRYKCKRQKLDRNLELSTMSVPRRAPVTVTVRDGKPCMLGTSMPPSYAGAPYNVNMFPGYSNSYAPSYNSVNMGSLPGVNQISPQGGGYVQQPMHQAGIRAW</sequence>
<comment type="caution">
    <text evidence="10">The sequence shown here is derived from an EMBL/GenBank/DDBJ whole genome shotgun (WGS) entry which is preliminary data.</text>
</comment>
<dbReference type="GO" id="GO:0000981">
    <property type="term" value="F:DNA-binding transcription factor activity, RNA polymerase II-specific"/>
    <property type="evidence" value="ECO:0007669"/>
    <property type="project" value="InterPro"/>
</dbReference>
<keyword evidence="3 6" id="KW-0238">DNA-binding</keyword>
<dbReference type="PROSITE" id="PS00027">
    <property type="entry name" value="HOMEOBOX_1"/>
    <property type="match status" value="1"/>
</dbReference>
<dbReference type="InterPro" id="IPR020479">
    <property type="entry name" value="HD_metazoa"/>
</dbReference>
<dbReference type="GO" id="GO:0005634">
    <property type="term" value="C:nucleus"/>
    <property type="evidence" value="ECO:0007669"/>
    <property type="project" value="UniProtKB-SubCell"/>
</dbReference>
<organism evidence="10 11">
    <name type="scientific">Dreissena polymorpha</name>
    <name type="common">Zebra mussel</name>
    <name type="synonym">Mytilus polymorpha</name>
    <dbReference type="NCBI Taxonomy" id="45954"/>
    <lineage>
        <taxon>Eukaryota</taxon>
        <taxon>Metazoa</taxon>
        <taxon>Spiralia</taxon>
        <taxon>Lophotrochozoa</taxon>
        <taxon>Mollusca</taxon>
        <taxon>Bivalvia</taxon>
        <taxon>Autobranchia</taxon>
        <taxon>Heteroconchia</taxon>
        <taxon>Euheterodonta</taxon>
        <taxon>Imparidentia</taxon>
        <taxon>Neoheterodontei</taxon>
        <taxon>Myida</taxon>
        <taxon>Dreissenoidea</taxon>
        <taxon>Dreissenidae</taxon>
        <taxon>Dreissena</taxon>
    </lineage>
</organism>
<dbReference type="Proteomes" id="UP000828390">
    <property type="component" value="Unassembled WGS sequence"/>
</dbReference>
<dbReference type="CDD" id="cd00086">
    <property type="entry name" value="homeodomain"/>
    <property type="match status" value="1"/>
</dbReference>
<dbReference type="InterPro" id="IPR050394">
    <property type="entry name" value="Homeobox_NK-like"/>
</dbReference>
<dbReference type="EMBL" id="JAIWYP010000008">
    <property type="protein sequence ID" value="KAH3785726.1"/>
    <property type="molecule type" value="Genomic_DNA"/>
</dbReference>
<dbReference type="InterPro" id="IPR017970">
    <property type="entry name" value="Homeobox_CS"/>
</dbReference>
<keyword evidence="11" id="KW-1185">Reference proteome</keyword>
<dbReference type="SUPFAM" id="SSF46689">
    <property type="entry name" value="Homeodomain-like"/>
    <property type="match status" value="1"/>
</dbReference>
<dbReference type="GO" id="GO:0030154">
    <property type="term" value="P:cell differentiation"/>
    <property type="evidence" value="ECO:0007669"/>
    <property type="project" value="TreeGrafter"/>
</dbReference>
<name>A0A9D4EWJ1_DREPO</name>
<evidence type="ECO:0000259" key="9">
    <source>
        <dbReference type="PROSITE" id="PS50071"/>
    </source>
</evidence>
<feature type="DNA-binding region" description="Homeobox" evidence="6">
    <location>
        <begin position="239"/>
        <end position="298"/>
    </location>
</feature>
<evidence type="ECO:0000256" key="1">
    <source>
        <dbReference type="ARBA" id="ARBA00004123"/>
    </source>
</evidence>
<reference evidence="10" key="2">
    <citation type="submission" date="2020-11" db="EMBL/GenBank/DDBJ databases">
        <authorList>
            <person name="McCartney M.A."/>
            <person name="Auch B."/>
            <person name="Kono T."/>
            <person name="Mallez S."/>
            <person name="Becker A."/>
            <person name="Gohl D.M."/>
            <person name="Silverstein K.A.T."/>
            <person name="Koren S."/>
            <person name="Bechman K.B."/>
            <person name="Herman A."/>
            <person name="Abrahante J.E."/>
            <person name="Garbe J."/>
        </authorList>
    </citation>
    <scope>NUCLEOTIDE SEQUENCE</scope>
    <source>
        <strain evidence="10">Duluth1</strain>
        <tissue evidence="10">Whole animal</tissue>
    </source>
</reference>
<evidence type="ECO:0000256" key="2">
    <source>
        <dbReference type="ARBA" id="ARBA00005661"/>
    </source>
</evidence>
<dbReference type="Gene3D" id="1.10.10.60">
    <property type="entry name" value="Homeodomain-like"/>
    <property type="match status" value="1"/>
</dbReference>
<evidence type="ECO:0000256" key="7">
    <source>
        <dbReference type="RuleBase" id="RU000682"/>
    </source>
</evidence>
<comment type="similarity">
    <text evidence="2">Belongs to the NK-2 homeobox family.</text>
</comment>
<protein>
    <recommendedName>
        <fullName evidence="9">Homeobox domain-containing protein</fullName>
    </recommendedName>
</protein>
<evidence type="ECO:0000256" key="3">
    <source>
        <dbReference type="ARBA" id="ARBA00023125"/>
    </source>
</evidence>
<dbReference type="Pfam" id="PF00046">
    <property type="entry name" value="Homeodomain"/>
    <property type="match status" value="1"/>
</dbReference>
<reference evidence="10" key="1">
    <citation type="journal article" date="2019" name="bioRxiv">
        <title>The Genome of the Zebra Mussel, Dreissena polymorpha: A Resource for Invasive Species Research.</title>
        <authorList>
            <person name="McCartney M.A."/>
            <person name="Auch B."/>
            <person name="Kono T."/>
            <person name="Mallez S."/>
            <person name="Zhang Y."/>
            <person name="Obille A."/>
            <person name="Becker A."/>
            <person name="Abrahante J.E."/>
            <person name="Garbe J."/>
            <person name="Badalamenti J.P."/>
            <person name="Herman A."/>
            <person name="Mangelson H."/>
            <person name="Liachko I."/>
            <person name="Sullivan S."/>
            <person name="Sone E.D."/>
            <person name="Koren S."/>
            <person name="Silverstein K.A.T."/>
            <person name="Beckman K.B."/>
            <person name="Gohl D.M."/>
        </authorList>
    </citation>
    <scope>NUCLEOTIDE SEQUENCE</scope>
    <source>
        <strain evidence="10">Duluth1</strain>
        <tissue evidence="10">Whole animal</tissue>
    </source>
</reference>
<evidence type="ECO:0000313" key="10">
    <source>
        <dbReference type="EMBL" id="KAH3785726.1"/>
    </source>
</evidence>
<dbReference type="PRINTS" id="PR00024">
    <property type="entry name" value="HOMEOBOX"/>
</dbReference>